<reference evidence="6 7" key="1">
    <citation type="submission" date="2023-06" db="EMBL/GenBank/DDBJ databases">
        <title>Azospirillum isscasensis sp.nov, a bacterium isolated from rhizosphere soil of rice.</title>
        <authorList>
            <person name="Wang H."/>
        </authorList>
    </citation>
    <scope>NUCLEOTIDE SEQUENCE [LARGE SCALE GENOMIC DNA]</scope>
    <source>
        <strain evidence="6 7">C340-1</strain>
    </source>
</reference>
<comment type="similarity">
    <text evidence="2">Belongs to the bacterial solute-binding protein 1 family.</text>
</comment>
<evidence type="ECO:0000256" key="5">
    <source>
        <dbReference type="ARBA" id="ARBA00022764"/>
    </source>
</evidence>
<sequence>MRKTSGFSMDRRSLMKGAAGVALGATLPAGLLRPAVAAAATQITVADPGGPYSPAFRKSFYDPFEKATGIKVVNVAREAEPTAQFKAIVETKSYTWDVCTLTLSARDILMKQNLLEPLNFTAADAPGLMPDSLTSHWMGTDVYSTILGYRTDKFAANAPQSWADFWNVEKFPGRRSLRKNPIDTLEQALLADGVPLDQLYPLDVDRAFKALDRIKPHIAVWWTGGAQSSQLIQSGEVDMIALWNARAQAVIDGGAPVKIGWNQGLYSIEGWGIPRGNPRADAARQFIKFCADPARQAAFTEVLAYGPTNLDAYKSIPKERAQALPTYEENLKVMTIAKEDWWGANRSKMNERFNAWILG</sequence>
<dbReference type="RefSeq" id="WP_306706182.1">
    <property type="nucleotide sequence ID" value="NZ_JAUJFI010000044.1"/>
</dbReference>
<keyword evidence="3" id="KW-0813">Transport</keyword>
<dbReference type="CDD" id="cd13589">
    <property type="entry name" value="PBP2_polyamine_RpCGA009"/>
    <property type="match status" value="1"/>
</dbReference>
<dbReference type="Gene3D" id="3.40.190.10">
    <property type="entry name" value="Periplasmic binding protein-like II"/>
    <property type="match status" value="2"/>
</dbReference>
<dbReference type="Proteomes" id="UP001227317">
    <property type="component" value="Unassembled WGS sequence"/>
</dbReference>
<evidence type="ECO:0000313" key="6">
    <source>
        <dbReference type="EMBL" id="MDQ2103317.1"/>
    </source>
</evidence>
<comment type="caution">
    <text evidence="6">The sequence shown here is derived from an EMBL/GenBank/DDBJ whole genome shotgun (WGS) entry which is preliminary data.</text>
</comment>
<dbReference type="InterPro" id="IPR006059">
    <property type="entry name" value="SBP"/>
</dbReference>
<dbReference type="InterPro" id="IPR006311">
    <property type="entry name" value="TAT_signal"/>
</dbReference>
<dbReference type="EMBL" id="JAUJFI010000044">
    <property type="protein sequence ID" value="MDQ2103317.1"/>
    <property type="molecule type" value="Genomic_DNA"/>
</dbReference>
<keyword evidence="7" id="KW-1185">Reference proteome</keyword>
<evidence type="ECO:0000256" key="2">
    <source>
        <dbReference type="ARBA" id="ARBA00008520"/>
    </source>
</evidence>
<accession>A0ABU0WGI7</accession>
<keyword evidence="5" id="KW-0574">Periplasm</keyword>
<dbReference type="PANTHER" id="PTHR30006:SF3">
    <property type="entry name" value="THIAMINE-BINDING PERIPLASMIC PROTEIN"/>
    <property type="match status" value="1"/>
</dbReference>
<evidence type="ECO:0000256" key="1">
    <source>
        <dbReference type="ARBA" id="ARBA00004418"/>
    </source>
</evidence>
<evidence type="ECO:0000256" key="3">
    <source>
        <dbReference type="ARBA" id="ARBA00022448"/>
    </source>
</evidence>
<organism evidence="6 7">
    <name type="scientific">Azospirillum isscasi</name>
    <dbReference type="NCBI Taxonomy" id="3053926"/>
    <lineage>
        <taxon>Bacteria</taxon>
        <taxon>Pseudomonadati</taxon>
        <taxon>Pseudomonadota</taxon>
        <taxon>Alphaproteobacteria</taxon>
        <taxon>Rhodospirillales</taxon>
        <taxon>Azospirillaceae</taxon>
        <taxon>Azospirillum</taxon>
    </lineage>
</organism>
<dbReference type="SUPFAM" id="SSF53850">
    <property type="entry name" value="Periplasmic binding protein-like II"/>
    <property type="match status" value="1"/>
</dbReference>
<comment type="subcellular location">
    <subcellularLocation>
        <location evidence="1">Periplasm</location>
    </subcellularLocation>
</comment>
<dbReference type="PROSITE" id="PS51318">
    <property type="entry name" value="TAT"/>
    <property type="match status" value="1"/>
</dbReference>
<dbReference type="PANTHER" id="PTHR30006">
    <property type="entry name" value="THIAMINE-BINDING PERIPLASMIC PROTEIN-RELATED"/>
    <property type="match status" value="1"/>
</dbReference>
<proteinExistence type="inferred from homology"/>
<keyword evidence="4" id="KW-0732">Signal</keyword>
<name>A0ABU0WGI7_9PROT</name>
<evidence type="ECO:0000313" key="7">
    <source>
        <dbReference type="Proteomes" id="UP001227317"/>
    </source>
</evidence>
<dbReference type="Pfam" id="PF13416">
    <property type="entry name" value="SBP_bac_8"/>
    <property type="match status" value="1"/>
</dbReference>
<gene>
    <name evidence="6" type="ORF">QSG27_11520</name>
</gene>
<evidence type="ECO:0000256" key="4">
    <source>
        <dbReference type="ARBA" id="ARBA00022729"/>
    </source>
</evidence>
<protein>
    <submittedName>
        <fullName evidence="6">ABC transporter substrate-binding protein</fullName>
    </submittedName>
</protein>